<dbReference type="Proteomes" id="UP000185860">
    <property type="component" value="Unassembled WGS sequence"/>
</dbReference>
<name>A0A1U7I5K1_9CYAN</name>
<reference evidence="2 3" key="1">
    <citation type="submission" date="2016-11" db="EMBL/GenBank/DDBJ databases">
        <title>Draft Genome Sequences of Nine Cyanobacterial Strains from Diverse Habitats.</title>
        <authorList>
            <person name="Zhu T."/>
            <person name="Hou S."/>
            <person name="Lu X."/>
            <person name="Hess W.R."/>
        </authorList>
    </citation>
    <scope>NUCLEOTIDE SEQUENCE [LARGE SCALE GENOMIC DNA]</scope>
    <source>
        <strain evidence="2 3">IAM M-71</strain>
    </source>
</reference>
<evidence type="ECO:0000313" key="3">
    <source>
        <dbReference type="Proteomes" id="UP000185860"/>
    </source>
</evidence>
<dbReference type="OrthoDB" id="9795306at2"/>
<dbReference type="PANTHER" id="PTHR33990">
    <property type="entry name" value="PROTEIN YJDN-RELATED"/>
    <property type="match status" value="1"/>
</dbReference>
<evidence type="ECO:0000259" key="1">
    <source>
        <dbReference type="Pfam" id="PF06983"/>
    </source>
</evidence>
<evidence type="ECO:0000313" key="2">
    <source>
        <dbReference type="EMBL" id="OKH31469.1"/>
    </source>
</evidence>
<dbReference type="CDD" id="cd06588">
    <property type="entry name" value="PhnB_like"/>
    <property type="match status" value="1"/>
</dbReference>
<sequence length="139" mass="15985">MQLNPYLMFNGQCEEAFKFYEQCLGGKITDMMTYAESPEPATEEEIPSDWHNKIMHTSLTIGNQELMGSDSPPKYHQETKGFSVTITLDDPVEADRIFHTLAENGTVQMPFEKTFWAYRFGMLIDRFGIPWMINCNQAA</sequence>
<dbReference type="STRING" id="454136.NIES2119_28775"/>
<dbReference type="PANTHER" id="PTHR33990:SF1">
    <property type="entry name" value="PROTEIN YJDN"/>
    <property type="match status" value="1"/>
</dbReference>
<comment type="caution">
    <text evidence="2">The sequence shown here is derived from an EMBL/GenBank/DDBJ whole genome shotgun (WGS) entry which is preliminary data.</text>
</comment>
<feature type="domain" description="PhnB-like" evidence="1">
    <location>
        <begin position="3"/>
        <end position="133"/>
    </location>
</feature>
<dbReference type="Pfam" id="PF06983">
    <property type="entry name" value="3-dmu-9_3-mt"/>
    <property type="match status" value="1"/>
</dbReference>
<dbReference type="Gene3D" id="3.10.180.10">
    <property type="entry name" value="2,3-Dihydroxybiphenyl 1,2-Dioxygenase, domain 1"/>
    <property type="match status" value="1"/>
</dbReference>
<gene>
    <name evidence="2" type="ORF">NIES2119_28775</name>
</gene>
<dbReference type="InterPro" id="IPR029068">
    <property type="entry name" value="Glyas_Bleomycin-R_OHBP_Dase"/>
</dbReference>
<dbReference type="EMBL" id="MRCE01000050">
    <property type="protein sequence ID" value="OKH31469.1"/>
    <property type="molecule type" value="Genomic_DNA"/>
</dbReference>
<protein>
    <recommendedName>
        <fullName evidence="1">PhnB-like domain-containing protein</fullName>
    </recommendedName>
</protein>
<dbReference type="InterPro" id="IPR028973">
    <property type="entry name" value="PhnB-like"/>
</dbReference>
<organism evidence="2 3">
    <name type="scientific">[Phormidium ambiguum] IAM M-71</name>
    <dbReference type="NCBI Taxonomy" id="454136"/>
    <lineage>
        <taxon>Bacteria</taxon>
        <taxon>Bacillati</taxon>
        <taxon>Cyanobacteriota</taxon>
        <taxon>Cyanophyceae</taxon>
        <taxon>Oscillatoriophycideae</taxon>
        <taxon>Aerosakkonematales</taxon>
        <taxon>Aerosakkonemataceae</taxon>
        <taxon>Floridanema</taxon>
    </lineage>
</organism>
<accession>A0A1U7I5K1</accession>
<dbReference type="RefSeq" id="WP_073596922.1">
    <property type="nucleotide sequence ID" value="NZ_MRCE01000050.1"/>
</dbReference>
<dbReference type="SUPFAM" id="SSF54593">
    <property type="entry name" value="Glyoxalase/Bleomycin resistance protein/Dihydroxybiphenyl dioxygenase"/>
    <property type="match status" value="1"/>
</dbReference>
<proteinExistence type="predicted"/>
<dbReference type="AlphaFoldDB" id="A0A1U7I5K1"/>